<dbReference type="Proteomes" id="UP001211005">
    <property type="component" value="Plasmid unnamed2"/>
</dbReference>
<keyword evidence="1" id="KW-0614">Plasmid</keyword>
<proteinExistence type="predicted"/>
<keyword evidence="2" id="KW-1185">Reference proteome</keyword>
<accession>A0ABY7LV50</accession>
<reference evidence="1 2" key="1">
    <citation type="submission" date="2022-12" db="EMBL/GenBank/DDBJ databases">
        <title>Hymenobacter canadensis sp. nov. isolated from lake water of the Cambridge Bay, Canada.</title>
        <authorList>
            <person name="Kim W.H."/>
            <person name="Lee Y.M."/>
        </authorList>
    </citation>
    <scope>NUCLEOTIDE SEQUENCE [LARGE SCALE GENOMIC DNA]</scope>
    <source>
        <strain evidence="1 2">PAMC 29467</strain>
        <plasmid evidence="1 2">unnamed2</plasmid>
    </source>
</reference>
<name>A0ABY7LV50_9BACT</name>
<dbReference type="EMBL" id="CP114769">
    <property type="protein sequence ID" value="WBA44263.1"/>
    <property type="molecule type" value="Genomic_DNA"/>
</dbReference>
<sequence>MQNSLQTLEGFEQINEQELDLIAGGIELALDYDCSKKDDVDSNSYDG</sequence>
<evidence type="ECO:0000313" key="1">
    <source>
        <dbReference type="EMBL" id="WBA44263.1"/>
    </source>
</evidence>
<dbReference type="RefSeq" id="WP_269562284.1">
    <property type="nucleotide sequence ID" value="NZ_CP114769.1"/>
</dbReference>
<organism evidence="1 2">
    <name type="scientific">Hymenobacter canadensis</name>
    <dbReference type="NCBI Taxonomy" id="2999067"/>
    <lineage>
        <taxon>Bacteria</taxon>
        <taxon>Pseudomonadati</taxon>
        <taxon>Bacteroidota</taxon>
        <taxon>Cytophagia</taxon>
        <taxon>Cytophagales</taxon>
        <taxon>Hymenobacteraceae</taxon>
        <taxon>Hymenobacter</taxon>
    </lineage>
</organism>
<gene>
    <name evidence="1" type="ORF">O3303_21545</name>
</gene>
<protein>
    <submittedName>
        <fullName evidence="1">ComC/BlpC family leader-containing pheromone/bacteriocin</fullName>
    </submittedName>
</protein>
<geneLocation type="plasmid" evidence="1 2">
    <name>unnamed2</name>
</geneLocation>
<evidence type="ECO:0000313" key="2">
    <source>
        <dbReference type="Proteomes" id="UP001211005"/>
    </source>
</evidence>